<accession>A0A6L5Y0S2</accession>
<name>A0A6L5Y0S2_9FIRM</name>
<dbReference type="NCBIfam" id="TIGR01683">
    <property type="entry name" value="thiS"/>
    <property type="match status" value="1"/>
</dbReference>
<dbReference type="InterPro" id="IPR016155">
    <property type="entry name" value="Mopterin_synth/thiamin_S_b"/>
</dbReference>
<dbReference type="InterPro" id="IPR012675">
    <property type="entry name" value="Beta-grasp_dom_sf"/>
</dbReference>
<gene>
    <name evidence="1" type="primary">thiS</name>
    <name evidence="1" type="ORF">FYJ58_11150</name>
</gene>
<evidence type="ECO:0000313" key="1">
    <source>
        <dbReference type="EMBL" id="MSS64427.1"/>
    </source>
</evidence>
<keyword evidence="2" id="KW-1185">Reference proteome</keyword>
<comment type="caution">
    <text evidence="1">The sequence shown here is derived from an EMBL/GenBank/DDBJ whole genome shotgun (WGS) entry which is preliminary data.</text>
</comment>
<dbReference type="RefSeq" id="WP_154519817.1">
    <property type="nucleotide sequence ID" value="NZ_VUMT01000018.1"/>
</dbReference>
<protein>
    <submittedName>
        <fullName evidence="1">Sulfur carrier protein ThiS</fullName>
    </submittedName>
</protein>
<dbReference type="AlphaFoldDB" id="A0A6L5Y0S2"/>
<dbReference type="InterPro" id="IPR003749">
    <property type="entry name" value="ThiS/MoaD-like"/>
</dbReference>
<sequence>MVKVNGISMEQIANLTVTEFLQKNGYQKEYVAVERNGKIVPKKEYDKVILKDEDVLEVVSFVGGG</sequence>
<dbReference type="EMBL" id="VUMT01000018">
    <property type="protein sequence ID" value="MSS64427.1"/>
    <property type="molecule type" value="Genomic_DNA"/>
</dbReference>
<dbReference type="Pfam" id="PF02597">
    <property type="entry name" value="ThiS"/>
    <property type="match status" value="1"/>
</dbReference>
<dbReference type="CDD" id="cd00565">
    <property type="entry name" value="Ubl_ThiS"/>
    <property type="match status" value="1"/>
</dbReference>
<organism evidence="1 2">
    <name type="scientific">Velocimicrobium porci</name>
    <dbReference type="NCBI Taxonomy" id="2606634"/>
    <lineage>
        <taxon>Bacteria</taxon>
        <taxon>Bacillati</taxon>
        <taxon>Bacillota</taxon>
        <taxon>Clostridia</taxon>
        <taxon>Lachnospirales</taxon>
        <taxon>Lachnospiraceae</taxon>
        <taxon>Velocimicrobium</taxon>
    </lineage>
</organism>
<dbReference type="PANTHER" id="PTHR34472">
    <property type="entry name" value="SULFUR CARRIER PROTEIN THIS"/>
    <property type="match status" value="1"/>
</dbReference>
<dbReference type="Proteomes" id="UP000482209">
    <property type="component" value="Unassembled WGS sequence"/>
</dbReference>
<dbReference type="SUPFAM" id="SSF54285">
    <property type="entry name" value="MoaD/ThiS"/>
    <property type="match status" value="1"/>
</dbReference>
<reference evidence="1 2" key="1">
    <citation type="submission" date="2019-08" db="EMBL/GenBank/DDBJ databases">
        <title>In-depth cultivation of the pig gut microbiome towards novel bacterial diversity and tailored functional studies.</title>
        <authorList>
            <person name="Wylensek D."/>
            <person name="Hitch T.C.A."/>
            <person name="Clavel T."/>
        </authorList>
    </citation>
    <scope>NUCLEOTIDE SEQUENCE [LARGE SCALE GENOMIC DNA]</scope>
    <source>
        <strain evidence="1 2">WCA-693-APC-MOT-I</strain>
    </source>
</reference>
<evidence type="ECO:0000313" key="2">
    <source>
        <dbReference type="Proteomes" id="UP000482209"/>
    </source>
</evidence>
<dbReference type="PANTHER" id="PTHR34472:SF1">
    <property type="entry name" value="SULFUR CARRIER PROTEIN THIS"/>
    <property type="match status" value="1"/>
</dbReference>
<dbReference type="InterPro" id="IPR010035">
    <property type="entry name" value="Thi_S"/>
</dbReference>
<proteinExistence type="predicted"/>
<dbReference type="Gene3D" id="3.10.20.30">
    <property type="match status" value="1"/>
</dbReference>